<feature type="compositionally biased region" description="Basic and acidic residues" evidence="1">
    <location>
        <begin position="46"/>
        <end position="57"/>
    </location>
</feature>
<evidence type="ECO:0000256" key="1">
    <source>
        <dbReference type="SAM" id="MobiDB-lite"/>
    </source>
</evidence>
<name>A0A177F1Y3_9EURO</name>
<dbReference type="RefSeq" id="XP_022510210.1">
    <property type="nucleotide sequence ID" value="XM_022657439.1"/>
</dbReference>
<protein>
    <recommendedName>
        <fullName evidence="4">SMP domain-containing protein</fullName>
    </recommendedName>
</protein>
<dbReference type="EMBL" id="LVKK01000058">
    <property type="protein sequence ID" value="OAG38258.1"/>
    <property type="molecule type" value="Genomic_DNA"/>
</dbReference>
<feature type="compositionally biased region" description="Polar residues" evidence="1">
    <location>
        <begin position="73"/>
        <end position="84"/>
    </location>
</feature>
<dbReference type="AlphaFoldDB" id="A0A177F1Y3"/>
<sequence>MTMSDKTFHVTGEDVRKMESKESKFHGGQTPKDSDTSAMKQLLSEQESKQDQIDRVKANLPLPDQPVGGASADLQSADQRTVNVGSGGVNVKLGTGSASGLREPATAESSVRTDGDEFKKATEPPRPAGH</sequence>
<reference evidence="2 3" key="1">
    <citation type="submission" date="2016-03" db="EMBL/GenBank/DDBJ databases">
        <title>Draft genome sequence of the Fonsecaea monophora CBS 269.37.</title>
        <authorList>
            <person name="Bombassaro A."/>
            <person name="Vinicius W.A."/>
            <person name="De Hoog S."/>
            <person name="Sun J."/>
            <person name="Souza E.M."/>
            <person name="Raittz R.T."/>
            <person name="Costa F."/>
            <person name="Leao A.C."/>
            <person name="Tadra-Sfeir M.Z."/>
            <person name="Baura V."/>
            <person name="Balsanelli E."/>
            <person name="Pedrosa F.O."/>
            <person name="Moreno L.F."/>
            <person name="Steffens M.B."/>
            <person name="Xi L."/>
            <person name="Bocca A.L."/>
            <person name="Felipe M.S."/>
            <person name="Teixeira M."/>
            <person name="Telles Filho F.Q."/>
            <person name="Azevedo C.M."/>
            <person name="Gomes R."/>
            <person name="Vicente V.A."/>
        </authorList>
    </citation>
    <scope>NUCLEOTIDE SEQUENCE [LARGE SCALE GENOMIC DNA]</scope>
    <source>
        <strain evidence="2 3">CBS 269.37</strain>
    </source>
</reference>
<evidence type="ECO:0000313" key="2">
    <source>
        <dbReference type="EMBL" id="OAG38258.1"/>
    </source>
</evidence>
<dbReference type="GeneID" id="34602638"/>
<feature type="compositionally biased region" description="Basic and acidic residues" evidence="1">
    <location>
        <begin position="111"/>
        <end position="123"/>
    </location>
</feature>
<evidence type="ECO:0008006" key="4">
    <source>
        <dbReference type="Google" id="ProtNLM"/>
    </source>
</evidence>
<accession>A0A177F1Y3</accession>
<feature type="compositionally biased region" description="Basic and acidic residues" evidence="1">
    <location>
        <begin position="1"/>
        <end position="25"/>
    </location>
</feature>
<comment type="caution">
    <text evidence="2">The sequence shown here is derived from an EMBL/GenBank/DDBJ whole genome shotgun (WGS) entry which is preliminary data.</text>
</comment>
<feature type="region of interest" description="Disordered" evidence="1">
    <location>
        <begin position="1"/>
        <end position="130"/>
    </location>
</feature>
<dbReference type="OrthoDB" id="3913483at2759"/>
<gene>
    <name evidence="2" type="ORF">AYO21_07484</name>
</gene>
<dbReference type="Proteomes" id="UP000077002">
    <property type="component" value="Unassembled WGS sequence"/>
</dbReference>
<organism evidence="2 3">
    <name type="scientific">Fonsecaea monophora</name>
    <dbReference type="NCBI Taxonomy" id="254056"/>
    <lineage>
        <taxon>Eukaryota</taxon>
        <taxon>Fungi</taxon>
        <taxon>Dikarya</taxon>
        <taxon>Ascomycota</taxon>
        <taxon>Pezizomycotina</taxon>
        <taxon>Eurotiomycetes</taxon>
        <taxon>Chaetothyriomycetidae</taxon>
        <taxon>Chaetothyriales</taxon>
        <taxon>Herpotrichiellaceae</taxon>
        <taxon>Fonsecaea</taxon>
    </lineage>
</organism>
<proteinExistence type="predicted"/>
<keyword evidence="3" id="KW-1185">Reference proteome</keyword>
<feature type="compositionally biased region" description="Polar residues" evidence="1">
    <location>
        <begin position="36"/>
        <end position="45"/>
    </location>
</feature>
<evidence type="ECO:0000313" key="3">
    <source>
        <dbReference type="Proteomes" id="UP000077002"/>
    </source>
</evidence>